<evidence type="ECO:0000256" key="1">
    <source>
        <dbReference type="ARBA" id="ARBA00004141"/>
    </source>
</evidence>
<dbReference type="Proteomes" id="UP000285908">
    <property type="component" value="Unassembled WGS sequence"/>
</dbReference>
<gene>
    <name evidence="7" type="ORF">EKE94_03875</name>
</gene>
<organism evidence="7 8">
    <name type="scientific">Mesobaculum littorinae</name>
    <dbReference type="NCBI Taxonomy" id="2486419"/>
    <lineage>
        <taxon>Bacteria</taxon>
        <taxon>Pseudomonadati</taxon>
        <taxon>Pseudomonadota</taxon>
        <taxon>Alphaproteobacteria</taxon>
        <taxon>Rhodobacterales</taxon>
        <taxon>Roseobacteraceae</taxon>
        <taxon>Mesobaculum</taxon>
    </lineage>
</organism>
<evidence type="ECO:0000313" key="8">
    <source>
        <dbReference type="Proteomes" id="UP000285908"/>
    </source>
</evidence>
<feature type="domain" description="Yip1" evidence="6">
    <location>
        <begin position="13"/>
        <end position="183"/>
    </location>
</feature>
<feature type="transmembrane region" description="Helical" evidence="5">
    <location>
        <begin position="73"/>
        <end position="94"/>
    </location>
</feature>
<comment type="caution">
    <text evidence="7">The sequence shown here is derived from an EMBL/GenBank/DDBJ whole genome shotgun (WGS) entry which is preliminary data.</text>
</comment>
<feature type="transmembrane region" description="Helical" evidence="5">
    <location>
        <begin position="34"/>
        <end position="53"/>
    </location>
</feature>
<keyword evidence="4 5" id="KW-0472">Membrane</keyword>
<dbReference type="GO" id="GO:0016020">
    <property type="term" value="C:membrane"/>
    <property type="evidence" value="ECO:0007669"/>
    <property type="project" value="UniProtKB-SubCell"/>
</dbReference>
<dbReference type="OrthoDB" id="7872013at2"/>
<comment type="subcellular location">
    <subcellularLocation>
        <location evidence="1">Membrane</location>
        <topology evidence="1">Multi-pass membrane protein</topology>
    </subcellularLocation>
</comment>
<evidence type="ECO:0000256" key="3">
    <source>
        <dbReference type="ARBA" id="ARBA00022989"/>
    </source>
</evidence>
<keyword evidence="2 5" id="KW-0812">Transmembrane</keyword>
<dbReference type="AlphaFoldDB" id="A0A438AME4"/>
<dbReference type="RefSeq" id="WP_127905261.1">
    <property type="nucleotide sequence ID" value="NZ_RQXX01000001.1"/>
</dbReference>
<dbReference type="Pfam" id="PF04893">
    <property type="entry name" value="Yip1"/>
    <property type="match status" value="1"/>
</dbReference>
<dbReference type="InterPro" id="IPR006977">
    <property type="entry name" value="Yip1_dom"/>
</dbReference>
<evidence type="ECO:0000256" key="5">
    <source>
        <dbReference type="SAM" id="Phobius"/>
    </source>
</evidence>
<keyword evidence="3 5" id="KW-1133">Transmembrane helix</keyword>
<name>A0A438AME4_9RHOB</name>
<feature type="transmembrane region" description="Helical" evidence="5">
    <location>
        <begin position="166"/>
        <end position="193"/>
    </location>
</feature>
<reference evidence="7 8" key="1">
    <citation type="submission" date="2018-11" db="EMBL/GenBank/DDBJ databases">
        <title>Mesobaculum littorinae gen. nov., sp. nov., isolated from Littorina scabra that represents a novel genus of the order Rhodobacteraceae.</title>
        <authorList>
            <person name="Li F."/>
        </authorList>
    </citation>
    <scope>NUCLEOTIDE SEQUENCE [LARGE SCALE GENOMIC DNA]</scope>
    <source>
        <strain evidence="7 8">M0103</strain>
    </source>
</reference>
<sequence length="199" mass="21161">MNGISALTSRMGQTLRDPRGTAHGLMQLGLPRPVLWQALIAVSIVSTLIGEASQWVFDMIAQPVTPLMLPGPLIFAIMQTGLLVVTVWLVLGIGRACGGHGRLEDGMILLTWLEVLRICVQAVQILVLLLSPLLSSLTGAIGLLVMAWVFTHFVAAMHGFTSLIKVFAMIAASFVAAAFVLSILLTLAGVQVIEVPANV</sequence>
<dbReference type="EMBL" id="RQXX01000001">
    <property type="protein sequence ID" value="RVV99820.1"/>
    <property type="molecule type" value="Genomic_DNA"/>
</dbReference>
<evidence type="ECO:0000256" key="4">
    <source>
        <dbReference type="ARBA" id="ARBA00023136"/>
    </source>
</evidence>
<keyword evidence="8" id="KW-1185">Reference proteome</keyword>
<protein>
    <recommendedName>
        <fullName evidence="6">Yip1 domain-containing protein</fullName>
    </recommendedName>
</protein>
<accession>A0A438AME4</accession>
<evidence type="ECO:0000256" key="2">
    <source>
        <dbReference type="ARBA" id="ARBA00022692"/>
    </source>
</evidence>
<evidence type="ECO:0000259" key="6">
    <source>
        <dbReference type="Pfam" id="PF04893"/>
    </source>
</evidence>
<feature type="transmembrane region" description="Helical" evidence="5">
    <location>
        <begin position="133"/>
        <end position="154"/>
    </location>
</feature>
<evidence type="ECO:0000313" key="7">
    <source>
        <dbReference type="EMBL" id="RVV99820.1"/>
    </source>
</evidence>
<proteinExistence type="predicted"/>